<evidence type="ECO:0000256" key="2">
    <source>
        <dbReference type="SAM" id="Phobius"/>
    </source>
</evidence>
<dbReference type="Proteomes" id="UP000434052">
    <property type="component" value="Unassembled WGS sequence"/>
</dbReference>
<comment type="caution">
    <text evidence="3">The sequence shown here is derived from an EMBL/GenBank/DDBJ whole genome shotgun (WGS) entry which is preliminary data.</text>
</comment>
<reference evidence="3 4" key="1">
    <citation type="submission" date="2018-06" db="EMBL/GenBank/DDBJ databases">
        <title>Complete genome of Desulfovibrio marinus P48SEP.</title>
        <authorList>
            <person name="Crispim J.S."/>
            <person name="Vidigal P.M.P."/>
            <person name="Silva L.C.F."/>
            <person name="Araujo L.C."/>
            <person name="Laguardia C.N."/>
            <person name="Dias R.S."/>
            <person name="Sousa M.P."/>
            <person name="Paula S.O."/>
            <person name="Silva C."/>
        </authorList>
    </citation>
    <scope>NUCLEOTIDE SEQUENCE [LARGE SCALE GENOMIC DNA]</scope>
    <source>
        <strain evidence="3 4">P48SEP</strain>
    </source>
</reference>
<evidence type="ECO:0000313" key="4">
    <source>
        <dbReference type="Proteomes" id="UP000434052"/>
    </source>
</evidence>
<evidence type="ECO:0000313" key="3">
    <source>
        <dbReference type="EMBL" id="TVM31174.1"/>
    </source>
</evidence>
<keyword evidence="2" id="KW-0812">Transmembrane</keyword>
<dbReference type="AlphaFoldDB" id="A0A6P1ZB39"/>
<feature type="compositionally biased region" description="Basic and acidic residues" evidence="1">
    <location>
        <begin position="1"/>
        <end position="32"/>
    </location>
</feature>
<organism evidence="3 4">
    <name type="scientific">Oceanidesulfovibrio marinus</name>
    <dbReference type="NCBI Taxonomy" id="370038"/>
    <lineage>
        <taxon>Bacteria</taxon>
        <taxon>Pseudomonadati</taxon>
        <taxon>Thermodesulfobacteriota</taxon>
        <taxon>Desulfovibrionia</taxon>
        <taxon>Desulfovibrionales</taxon>
        <taxon>Desulfovibrionaceae</taxon>
        <taxon>Oceanidesulfovibrio</taxon>
    </lineage>
</organism>
<keyword evidence="2" id="KW-0472">Membrane</keyword>
<protein>
    <submittedName>
        <fullName evidence="3">Uncharacterized protein</fullName>
    </submittedName>
</protein>
<gene>
    <name evidence="3" type="ORF">DQK91_18870</name>
</gene>
<sequence>MRPLECKRPMSNEHDDTQSHCESPAAREERRSLSPQVQASIHAAVQKGIADGMKEHSRWLRETGYDLSTVLPQEALCEMGHLFGVFKDVGGKGGYSEGIEDLRAVMLGFKSAGKGDVHNGTEIFKRSMRILNTIQGFGGKVATTLFITIVSAACLGFLGAIGRGLYLLFINKTSGGQ</sequence>
<dbReference type="EMBL" id="QMIF01000017">
    <property type="protein sequence ID" value="TVM31174.1"/>
    <property type="molecule type" value="Genomic_DNA"/>
</dbReference>
<feature type="region of interest" description="Disordered" evidence="1">
    <location>
        <begin position="1"/>
        <end position="37"/>
    </location>
</feature>
<proteinExistence type="predicted"/>
<feature type="transmembrane region" description="Helical" evidence="2">
    <location>
        <begin position="145"/>
        <end position="169"/>
    </location>
</feature>
<name>A0A6P1ZB39_9BACT</name>
<keyword evidence="2" id="KW-1133">Transmembrane helix</keyword>
<accession>A0A6P1ZB39</accession>
<evidence type="ECO:0000256" key="1">
    <source>
        <dbReference type="SAM" id="MobiDB-lite"/>
    </source>
</evidence>